<dbReference type="Pfam" id="PF06693">
    <property type="entry name" value="DUF1190"/>
    <property type="match status" value="1"/>
</dbReference>
<proteinExistence type="predicted"/>
<dbReference type="InterPro" id="IPR009576">
    <property type="entry name" value="Biofilm_formation_YgiB"/>
</dbReference>
<keyword evidence="2" id="KW-0732">Signal</keyword>
<name>A0ABV7IYX2_9RHOB</name>
<dbReference type="EMBL" id="JBHRTO010000001">
    <property type="protein sequence ID" value="MFC3181746.1"/>
    <property type="molecule type" value="Genomic_DNA"/>
</dbReference>
<evidence type="ECO:0000256" key="1">
    <source>
        <dbReference type="SAM" id="MobiDB-lite"/>
    </source>
</evidence>
<gene>
    <name evidence="3" type="ORF">ACFOGH_12150</name>
</gene>
<dbReference type="RefSeq" id="WP_380073335.1">
    <property type="nucleotide sequence ID" value="NZ_JBHRTO010000001.1"/>
</dbReference>
<sequence>MKRSHHVALALLGAAAFGVAACTEEKTEASAFPDKASCLAAAKPDGWFTAADCDTAFAEAQKLHEETAPRYESRELCEAEHGAGACGSDATANNSGGGSVFMPLLMGYMIGQALGGGGRVMAQPVVRSAGGGFATPDGGTRISNLNSGGKISASAFNKAPVTKGLAPMTKTQVQSRGGFGQSATSRGVGG</sequence>
<dbReference type="PROSITE" id="PS51257">
    <property type="entry name" value="PROKAR_LIPOPROTEIN"/>
    <property type="match status" value="1"/>
</dbReference>
<evidence type="ECO:0000313" key="3">
    <source>
        <dbReference type="EMBL" id="MFC3181746.1"/>
    </source>
</evidence>
<reference evidence="4" key="1">
    <citation type="journal article" date="2019" name="Int. J. Syst. Evol. Microbiol.">
        <title>The Global Catalogue of Microorganisms (GCM) 10K type strain sequencing project: providing services to taxonomists for standard genome sequencing and annotation.</title>
        <authorList>
            <consortium name="The Broad Institute Genomics Platform"/>
            <consortium name="The Broad Institute Genome Sequencing Center for Infectious Disease"/>
            <person name="Wu L."/>
            <person name="Ma J."/>
        </authorList>
    </citation>
    <scope>NUCLEOTIDE SEQUENCE [LARGE SCALE GENOMIC DNA]</scope>
    <source>
        <strain evidence="4">KCTC 52039</strain>
    </source>
</reference>
<evidence type="ECO:0000313" key="4">
    <source>
        <dbReference type="Proteomes" id="UP001595547"/>
    </source>
</evidence>
<feature type="chain" id="PRO_5046201834" evidence="2">
    <location>
        <begin position="21"/>
        <end position="190"/>
    </location>
</feature>
<feature type="region of interest" description="Disordered" evidence="1">
    <location>
        <begin position="171"/>
        <end position="190"/>
    </location>
</feature>
<protein>
    <submittedName>
        <fullName evidence="3">DUF1190 domain-containing protein</fullName>
    </submittedName>
</protein>
<accession>A0ABV7IYX2</accession>
<organism evidence="3 4">
    <name type="scientific">Cypionkella sinensis</name>
    <dbReference type="NCBI Taxonomy" id="1756043"/>
    <lineage>
        <taxon>Bacteria</taxon>
        <taxon>Pseudomonadati</taxon>
        <taxon>Pseudomonadota</taxon>
        <taxon>Alphaproteobacteria</taxon>
        <taxon>Rhodobacterales</taxon>
        <taxon>Paracoccaceae</taxon>
        <taxon>Cypionkella</taxon>
    </lineage>
</organism>
<dbReference type="Proteomes" id="UP001595547">
    <property type="component" value="Unassembled WGS sequence"/>
</dbReference>
<keyword evidence="4" id="KW-1185">Reference proteome</keyword>
<evidence type="ECO:0000256" key="2">
    <source>
        <dbReference type="SAM" id="SignalP"/>
    </source>
</evidence>
<comment type="caution">
    <text evidence="3">The sequence shown here is derived from an EMBL/GenBank/DDBJ whole genome shotgun (WGS) entry which is preliminary data.</text>
</comment>
<feature type="signal peptide" evidence="2">
    <location>
        <begin position="1"/>
        <end position="20"/>
    </location>
</feature>